<evidence type="ECO:0000256" key="9">
    <source>
        <dbReference type="ARBA" id="ARBA00022857"/>
    </source>
</evidence>
<dbReference type="NCBIfam" id="NF010478">
    <property type="entry name" value="PRK13903.1"/>
    <property type="match status" value="1"/>
</dbReference>
<dbReference type="NCBIfam" id="NF000755">
    <property type="entry name" value="PRK00046.1"/>
    <property type="match status" value="1"/>
</dbReference>
<evidence type="ECO:0000256" key="8">
    <source>
        <dbReference type="ARBA" id="ARBA00022827"/>
    </source>
</evidence>
<dbReference type="InterPro" id="IPR003170">
    <property type="entry name" value="MurB"/>
</dbReference>
<dbReference type="GO" id="GO:0009252">
    <property type="term" value="P:peptidoglycan biosynthetic process"/>
    <property type="evidence" value="ECO:0007669"/>
    <property type="project" value="UniProtKB-UniRule"/>
</dbReference>
<feature type="active site" evidence="16">
    <location>
        <position position="196"/>
    </location>
</feature>
<comment type="caution">
    <text evidence="18">The sequence shown here is derived from an EMBL/GenBank/DDBJ whole genome shotgun (WGS) entry which is preliminary data.</text>
</comment>
<reference evidence="18 19" key="1">
    <citation type="journal article" date="2015" name="Nature">
        <title>rRNA introns, odd ribosomes, and small enigmatic genomes across a large radiation of phyla.</title>
        <authorList>
            <person name="Brown C.T."/>
            <person name="Hug L.A."/>
            <person name="Thomas B.C."/>
            <person name="Sharon I."/>
            <person name="Castelle C.J."/>
            <person name="Singh A."/>
            <person name="Wilkins M.J."/>
            <person name="Williams K.H."/>
            <person name="Banfield J.F."/>
        </authorList>
    </citation>
    <scope>NUCLEOTIDE SEQUENCE [LARGE SCALE GENOMIC DNA]</scope>
</reference>
<dbReference type="EC" id="1.3.1.98" evidence="16"/>
<dbReference type="InterPro" id="IPR036318">
    <property type="entry name" value="FAD-bd_PCMH-like_sf"/>
</dbReference>
<evidence type="ECO:0000256" key="16">
    <source>
        <dbReference type="HAMAP-Rule" id="MF_00037"/>
    </source>
</evidence>
<evidence type="ECO:0000256" key="13">
    <source>
        <dbReference type="ARBA" id="ARBA00023306"/>
    </source>
</evidence>
<dbReference type="Pfam" id="PF02873">
    <property type="entry name" value="MurB_C"/>
    <property type="match status" value="1"/>
</dbReference>
<dbReference type="GO" id="GO:0008360">
    <property type="term" value="P:regulation of cell shape"/>
    <property type="evidence" value="ECO:0007669"/>
    <property type="project" value="UniProtKB-KW"/>
</dbReference>
<evidence type="ECO:0000313" key="18">
    <source>
        <dbReference type="EMBL" id="KKS40680.1"/>
    </source>
</evidence>
<evidence type="ECO:0000256" key="10">
    <source>
        <dbReference type="ARBA" id="ARBA00022960"/>
    </source>
</evidence>
<keyword evidence="14 16" id="KW-0961">Cell wall biogenesis/degradation</keyword>
<dbReference type="HAMAP" id="MF_00037">
    <property type="entry name" value="MurB"/>
    <property type="match status" value="1"/>
</dbReference>
<feature type="domain" description="FAD-binding PCMH-type" evidence="17">
    <location>
        <begin position="47"/>
        <end position="218"/>
    </location>
</feature>
<evidence type="ECO:0000259" key="17">
    <source>
        <dbReference type="PROSITE" id="PS51387"/>
    </source>
</evidence>
<evidence type="ECO:0000256" key="4">
    <source>
        <dbReference type="ARBA" id="ARBA00004752"/>
    </source>
</evidence>
<dbReference type="Proteomes" id="UP000034516">
    <property type="component" value="Unassembled WGS sequence"/>
</dbReference>
<dbReference type="PATRIC" id="fig|1618677.3.peg.663"/>
<comment type="function">
    <text evidence="2 16">Cell wall formation.</text>
</comment>
<dbReference type="UniPathway" id="UPA00219"/>
<dbReference type="GO" id="GO:0051301">
    <property type="term" value="P:cell division"/>
    <property type="evidence" value="ECO:0007669"/>
    <property type="project" value="UniProtKB-KW"/>
</dbReference>
<organism evidence="18 19">
    <name type="scientific">Candidatus Kuenenbacteria bacterium GW2011_GWA2_42_15</name>
    <dbReference type="NCBI Taxonomy" id="1618677"/>
    <lineage>
        <taxon>Bacteria</taxon>
        <taxon>Candidatus Kueneniibacteriota</taxon>
    </lineage>
</organism>
<dbReference type="InterPro" id="IPR016166">
    <property type="entry name" value="FAD-bd_PCMH"/>
</dbReference>
<keyword evidence="8 16" id="KW-0274">FAD</keyword>
<evidence type="ECO:0000256" key="2">
    <source>
        <dbReference type="ARBA" id="ARBA00003921"/>
    </source>
</evidence>
<name>A0A0G0YVP4_9BACT</name>
<comment type="catalytic activity">
    <reaction evidence="15 16">
        <text>UDP-N-acetyl-alpha-D-muramate + NADP(+) = UDP-N-acetyl-3-O-(1-carboxyvinyl)-alpha-D-glucosamine + NADPH + H(+)</text>
        <dbReference type="Rhea" id="RHEA:12248"/>
        <dbReference type="ChEBI" id="CHEBI:15378"/>
        <dbReference type="ChEBI" id="CHEBI:57783"/>
        <dbReference type="ChEBI" id="CHEBI:58349"/>
        <dbReference type="ChEBI" id="CHEBI:68483"/>
        <dbReference type="ChEBI" id="CHEBI:70757"/>
        <dbReference type="EC" id="1.3.1.98"/>
    </reaction>
</comment>
<keyword evidence="6 16" id="KW-0132">Cell division</keyword>
<dbReference type="EMBL" id="LCCW01000038">
    <property type="protein sequence ID" value="KKS40680.1"/>
    <property type="molecule type" value="Genomic_DNA"/>
</dbReference>
<comment type="cofactor">
    <cofactor evidence="1 16">
        <name>FAD</name>
        <dbReference type="ChEBI" id="CHEBI:57692"/>
    </cofactor>
</comment>
<evidence type="ECO:0000256" key="1">
    <source>
        <dbReference type="ARBA" id="ARBA00001974"/>
    </source>
</evidence>
<gene>
    <name evidence="16" type="primary">murB</name>
    <name evidence="18" type="ORF">UV02_C0038G0006</name>
</gene>
<dbReference type="InterPro" id="IPR036635">
    <property type="entry name" value="MurB_C_sf"/>
</dbReference>
<dbReference type="NCBIfam" id="TIGR00179">
    <property type="entry name" value="murB"/>
    <property type="match status" value="1"/>
</dbReference>
<keyword evidence="10 16" id="KW-0133">Cell shape</keyword>
<evidence type="ECO:0000313" key="19">
    <source>
        <dbReference type="Proteomes" id="UP000034516"/>
    </source>
</evidence>
<evidence type="ECO:0000256" key="6">
    <source>
        <dbReference type="ARBA" id="ARBA00022618"/>
    </source>
</evidence>
<dbReference type="PROSITE" id="PS51387">
    <property type="entry name" value="FAD_PCMH"/>
    <property type="match status" value="1"/>
</dbReference>
<comment type="similarity">
    <text evidence="16">Belongs to the MurB family.</text>
</comment>
<dbReference type="GO" id="GO:0071949">
    <property type="term" value="F:FAD binding"/>
    <property type="evidence" value="ECO:0007669"/>
    <property type="project" value="InterPro"/>
</dbReference>
<dbReference type="InterPro" id="IPR016167">
    <property type="entry name" value="FAD-bd_PCMH_sub1"/>
</dbReference>
<sequence length="397" mass="43667">MDILSSAERSHSGLVRTLGKRVCRKAPRVQIPLSPPWIPLKNLTTMRVGGPARYFVEVKNADELKDGFDWAKDRNLPVFILGGGSNLVVSDRGFPGLVIRPNILGFEVVGEDGNRVLLKVGAGEVWDKVVEYAVSRGWWGIENLSLIHGSVGGLTVQNAGAYGAEIGEVVAQVEVYDSVARIIREFAKDDCYFTYRSSFFQRAGHCIITSVVLSLKKTGTPNINYPDVAKYFAEKNITSPTLSDVRSAIVFIRQNKLPDPGEIGSAGSFFKNLLLSTGEYQKLKEKISVNFGSETTNKLEEMKNRFVTSNGIKIPSAWLVELCGLKGASVSGAAIYEKQALIIVNKNNQATADDVLQLFKKVRQTVYARVGLALLPEPVMVGFSEQELAEYFQLEAR</sequence>
<dbReference type="Gene3D" id="3.90.78.10">
    <property type="entry name" value="UDP-N-acetylenolpyruvoylglucosamine reductase, C-terminal domain"/>
    <property type="match status" value="1"/>
</dbReference>
<keyword evidence="9 16" id="KW-0521">NADP</keyword>
<feature type="active site" description="Proton donor" evidence="16">
    <location>
        <position position="268"/>
    </location>
</feature>
<evidence type="ECO:0000256" key="7">
    <source>
        <dbReference type="ARBA" id="ARBA00022630"/>
    </source>
</evidence>
<evidence type="ECO:0000256" key="11">
    <source>
        <dbReference type="ARBA" id="ARBA00022984"/>
    </source>
</evidence>
<accession>A0A0G0YVP4</accession>
<dbReference type="InterPro" id="IPR006094">
    <property type="entry name" value="Oxid_FAD_bind_N"/>
</dbReference>
<evidence type="ECO:0000256" key="14">
    <source>
        <dbReference type="ARBA" id="ARBA00023316"/>
    </source>
</evidence>
<dbReference type="Pfam" id="PF01565">
    <property type="entry name" value="FAD_binding_4"/>
    <property type="match status" value="1"/>
</dbReference>
<keyword evidence="12 16" id="KW-0560">Oxidoreductase</keyword>
<comment type="subcellular location">
    <subcellularLocation>
        <location evidence="3 16">Cytoplasm</location>
    </subcellularLocation>
</comment>
<dbReference type="PANTHER" id="PTHR21071:SF4">
    <property type="entry name" value="UDP-N-ACETYLENOLPYRUVOYLGLUCOSAMINE REDUCTASE"/>
    <property type="match status" value="1"/>
</dbReference>
<dbReference type="SUPFAM" id="SSF56176">
    <property type="entry name" value="FAD-binding/transporter-associated domain-like"/>
    <property type="match status" value="1"/>
</dbReference>
<evidence type="ECO:0000256" key="5">
    <source>
        <dbReference type="ARBA" id="ARBA00022490"/>
    </source>
</evidence>
<keyword evidence="7 16" id="KW-0285">Flavoprotein</keyword>
<evidence type="ECO:0000256" key="3">
    <source>
        <dbReference type="ARBA" id="ARBA00004496"/>
    </source>
</evidence>
<dbReference type="Gene3D" id="3.30.465.10">
    <property type="match status" value="1"/>
</dbReference>
<dbReference type="GO" id="GO:0071555">
    <property type="term" value="P:cell wall organization"/>
    <property type="evidence" value="ECO:0007669"/>
    <property type="project" value="UniProtKB-KW"/>
</dbReference>
<feature type="active site" evidence="16">
    <location>
        <position position="377"/>
    </location>
</feature>
<dbReference type="AlphaFoldDB" id="A0A0G0YVP4"/>
<protein>
    <recommendedName>
        <fullName evidence="16">UDP-N-acetylenolpyruvoylglucosamine reductase</fullName>
        <ecNumber evidence="16">1.3.1.98</ecNumber>
    </recommendedName>
    <alternativeName>
        <fullName evidence="16">UDP-N-acetylmuramate dehydrogenase</fullName>
    </alternativeName>
</protein>
<comment type="pathway">
    <text evidence="4 16">Cell wall biogenesis; peptidoglycan biosynthesis.</text>
</comment>
<dbReference type="GO" id="GO:0008762">
    <property type="term" value="F:UDP-N-acetylmuramate dehydrogenase activity"/>
    <property type="evidence" value="ECO:0007669"/>
    <property type="project" value="UniProtKB-UniRule"/>
</dbReference>
<keyword evidence="13 16" id="KW-0131">Cell cycle</keyword>
<evidence type="ECO:0000256" key="12">
    <source>
        <dbReference type="ARBA" id="ARBA00023002"/>
    </source>
</evidence>
<evidence type="ECO:0000256" key="15">
    <source>
        <dbReference type="ARBA" id="ARBA00048914"/>
    </source>
</evidence>
<keyword evidence="11 16" id="KW-0573">Peptidoglycan synthesis</keyword>
<keyword evidence="5 16" id="KW-0963">Cytoplasm</keyword>
<dbReference type="InterPro" id="IPR011601">
    <property type="entry name" value="MurB_C"/>
</dbReference>
<dbReference type="GO" id="GO:0005829">
    <property type="term" value="C:cytosol"/>
    <property type="evidence" value="ECO:0007669"/>
    <property type="project" value="TreeGrafter"/>
</dbReference>
<proteinExistence type="inferred from homology"/>
<dbReference type="Gene3D" id="3.30.43.10">
    <property type="entry name" value="Uridine Diphospho-n-acetylenolpyruvylglucosamine Reductase, domain 2"/>
    <property type="match status" value="1"/>
</dbReference>
<dbReference type="PANTHER" id="PTHR21071">
    <property type="entry name" value="UDP-N-ACETYLENOLPYRUVOYLGLUCOSAMINE REDUCTASE"/>
    <property type="match status" value="1"/>
</dbReference>
<dbReference type="InterPro" id="IPR016169">
    <property type="entry name" value="FAD-bd_PCMH_sub2"/>
</dbReference>
<dbReference type="SUPFAM" id="SSF56194">
    <property type="entry name" value="Uridine diphospho-N-Acetylenolpyruvylglucosamine reductase, MurB, C-terminal domain"/>
    <property type="match status" value="1"/>
</dbReference>